<evidence type="ECO:0000313" key="3">
    <source>
        <dbReference type="Proteomes" id="UP000517106"/>
    </source>
</evidence>
<keyword evidence="3" id="KW-1185">Reference proteome</keyword>
<dbReference type="SMART" id="SM00530">
    <property type="entry name" value="HTH_XRE"/>
    <property type="match status" value="1"/>
</dbReference>
<comment type="caution">
    <text evidence="2">The sequence shown here is derived from an EMBL/GenBank/DDBJ whole genome shotgun (WGS) entry which is preliminary data.</text>
</comment>
<proteinExistence type="predicted"/>
<dbReference type="Gene3D" id="1.25.40.10">
    <property type="entry name" value="Tetratricopeptide repeat domain"/>
    <property type="match status" value="1"/>
</dbReference>
<evidence type="ECO:0000259" key="1">
    <source>
        <dbReference type="PROSITE" id="PS50943"/>
    </source>
</evidence>
<dbReference type="CDD" id="cd00093">
    <property type="entry name" value="HTH_XRE"/>
    <property type="match status" value="1"/>
</dbReference>
<evidence type="ECO:0000313" key="2">
    <source>
        <dbReference type="EMBL" id="MBB1097283.1"/>
    </source>
</evidence>
<dbReference type="AlphaFoldDB" id="A0A7W3UKN8"/>
<dbReference type="InterPro" id="IPR010982">
    <property type="entry name" value="Lambda_DNA-bd_dom_sf"/>
</dbReference>
<dbReference type="SUPFAM" id="SSF47413">
    <property type="entry name" value="lambda repressor-like DNA-binding domains"/>
    <property type="match status" value="1"/>
</dbReference>
<name>A0A7W3UKN8_9LACO</name>
<accession>A0A7W3UKN8</accession>
<organism evidence="2 3">
    <name type="scientific">Limosilactobacillus rudii</name>
    <dbReference type="NCBI Taxonomy" id="2759755"/>
    <lineage>
        <taxon>Bacteria</taxon>
        <taxon>Bacillati</taxon>
        <taxon>Bacillota</taxon>
        <taxon>Bacilli</taxon>
        <taxon>Lactobacillales</taxon>
        <taxon>Lactobacillaceae</taxon>
        <taxon>Limosilactobacillus</taxon>
    </lineage>
</organism>
<dbReference type="GO" id="GO:0003677">
    <property type="term" value="F:DNA binding"/>
    <property type="evidence" value="ECO:0007669"/>
    <property type="project" value="InterPro"/>
</dbReference>
<dbReference type="RefSeq" id="WP_182596025.1">
    <property type="nucleotide sequence ID" value="NZ_JACIVA010000045.1"/>
</dbReference>
<dbReference type="InterPro" id="IPR011990">
    <property type="entry name" value="TPR-like_helical_dom_sf"/>
</dbReference>
<sequence>MVEKLGQIIHQRRIEQHFTQSELSQGICSQSMLSAIEHNRYTPNAELLIKLCQRLSIELNNLNLASNYDITDNIDYNSQLKEFCNHHKYKQLKVFLLNPKTITSIQTEEQIQAYYYYLGIALYNTGSSHLKVEQALNLSLKIKGNKSLTRLTLISLALISALDGKIQLFNKLLSDATNRINELPYSENLNIIFYLAALSYYKINDQITAFNWIEKGISFVVKHNSHYMLANYYRLLAEITNNSKQEELAEQRSFTFSELFGEKVFQNF</sequence>
<dbReference type="PROSITE" id="PS50943">
    <property type="entry name" value="HTH_CROC1"/>
    <property type="match status" value="1"/>
</dbReference>
<dbReference type="EMBL" id="JACIVA010000045">
    <property type="protein sequence ID" value="MBB1097283.1"/>
    <property type="molecule type" value="Genomic_DNA"/>
</dbReference>
<reference evidence="2 3" key="1">
    <citation type="submission" date="2020-07" db="EMBL/GenBank/DDBJ databases">
        <title>Description of Limosilactobacillus balticus sp. nov., Limosilactobacillus agrestis sp. nov., Limosilactobacillus albertensis sp. nov., Limosilactobacillus rudii sp. nov., Limosilactobacillus fastidiosus sp. nov., five novel Limosilactobacillus species isolated from the vertebrate gastrointestinal tract, and proposal of 6 subspecies of Limosilactobacillus reuteri adapted to the gastrointestinal tract of specific vertebrate hosts.</title>
        <authorList>
            <person name="Li F."/>
            <person name="Cheng C."/>
            <person name="Zheng J."/>
            <person name="Quevedo R.M."/>
            <person name="Li J."/>
            <person name="Roos S."/>
            <person name="Gaenzle M.G."/>
            <person name="Walter J."/>
        </authorList>
    </citation>
    <scope>NUCLEOTIDE SEQUENCE [LARGE SCALE GENOMIC DNA]</scope>
    <source>
        <strain evidence="2 3">STM2_1</strain>
    </source>
</reference>
<gene>
    <name evidence="2" type="ORF">H5S09_04960</name>
</gene>
<dbReference type="Proteomes" id="UP000517106">
    <property type="component" value="Unassembled WGS sequence"/>
</dbReference>
<dbReference type="InterPro" id="IPR001387">
    <property type="entry name" value="Cro/C1-type_HTH"/>
</dbReference>
<feature type="domain" description="HTH cro/C1-type" evidence="1">
    <location>
        <begin position="9"/>
        <end position="62"/>
    </location>
</feature>
<dbReference type="Pfam" id="PF01381">
    <property type="entry name" value="HTH_3"/>
    <property type="match status" value="1"/>
</dbReference>
<protein>
    <submittedName>
        <fullName evidence="2">Helix-turn-helix transcriptional regulator</fullName>
    </submittedName>
</protein>
<dbReference type="InterPro" id="IPR053163">
    <property type="entry name" value="HTH-type_regulator_Rgg"/>
</dbReference>
<dbReference type="PANTHER" id="PTHR37038">
    <property type="entry name" value="TRANSCRIPTIONAL REGULATOR-RELATED"/>
    <property type="match status" value="1"/>
</dbReference>